<keyword evidence="3" id="KW-1185">Reference proteome</keyword>
<dbReference type="AlphaFoldDB" id="A0A9P1G9D4"/>
<sequence length="176" mass="20892">MALRRSVICRKWINAMPRDMIAPSALVNADRPNDAIRQFNALRRMARQNDAIQKAARSVRREFPTHTRTINRQNQVYYSKWHYMKYCTQVIKYSLRRGLRLRDEIEDEASVTQKPVFENIEPSSFGSGRFSERQYHKLQDSYKAEQKRQDQQVAKETAFSEDELRNFLRQKRSSSG</sequence>
<comment type="caution">
    <text evidence="1">The sequence shown here is derived from an EMBL/GenBank/DDBJ whole genome shotgun (WGS) entry which is preliminary data.</text>
</comment>
<dbReference type="Proteomes" id="UP001152797">
    <property type="component" value="Unassembled WGS sequence"/>
</dbReference>
<evidence type="ECO:0000313" key="3">
    <source>
        <dbReference type="Proteomes" id="UP001152797"/>
    </source>
</evidence>
<reference evidence="2 3" key="2">
    <citation type="submission" date="2024-05" db="EMBL/GenBank/DDBJ databases">
        <authorList>
            <person name="Chen Y."/>
            <person name="Shah S."/>
            <person name="Dougan E. K."/>
            <person name="Thang M."/>
            <person name="Chan C."/>
        </authorList>
    </citation>
    <scope>NUCLEOTIDE SEQUENCE [LARGE SCALE GENOMIC DNA]</scope>
</reference>
<dbReference type="EMBL" id="CAMXCT020003446">
    <property type="protein sequence ID" value="CAL1157916.1"/>
    <property type="molecule type" value="Genomic_DNA"/>
</dbReference>
<gene>
    <name evidence="1" type="ORF">C1SCF055_LOCUS30323</name>
</gene>
<proteinExistence type="predicted"/>
<accession>A0A9P1G9D4</accession>
<evidence type="ECO:0000313" key="1">
    <source>
        <dbReference type="EMBL" id="CAI4004541.1"/>
    </source>
</evidence>
<dbReference type="EMBL" id="CAMXCT030003446">
    <property type="protein sequence ID" value="CAL4791853.1"/>
    <property type="molecule type" value="Genomic_DNA"/>
</dbReference>
<protein>
    <submittedName>
        <fullName evidence="1">Uncharacterized protein</fullName>
    </submittedName>
</protein>
<name>A0A9P1G9D4_9DINO</name>
<reference evidence="1" key="1">
    <citation type="submission" date="2022-10" db="EMBL/GenBank/DDBJ databases">
        <authorList>
            <person name="Chen Y."/>
            <person name="Dougan E. K."/>
            <person name="Chan C."/>
            <person name="Rhodes N."/>
            <person name="Thang M."/>
        </authorList>
    </citation>
    <scope>NUCLEOTIDE SEQUENCE</scope>
</reference>
<dbReference type="OrthoDB" id="428703at2759"/>
<evidence type="ECO:0000313" key="2">
    <source>
        <dbReference type="EMBL" id="CAL4791853.1"/>
    </source>
</evidence>
<dbReference type="EMBL" id="CAMXCT010003446">
    <property type="protein sequence ID" value="CAI4004541.1"/>
    <property type="molecule type" value="Genomic_DNA"/>
</dbReference>
<organism evidence="1">
    <name type="scientific">Cladocopium goreaui</name>
    <dbReference type="NCBI Taxonomy" id="2562237"/>
    <lineage>
        <taxon>Eukaryota</taxon>
        <taxon>Sar</taxon>
        <taxon>Alveolata</taxon>
        <taxon>Dinophyceae</taxon>
        <taxon>Suessiales</taxon>
        <taxon>Symbiodiniaceae</taxon>
        <taxon>Cladocopium</taxon>
    </lineage>
</organism>